<dbReference type="InterPro" id="IPR006059">
    <property type="entry name" value="SBP"/>
</dbReference>
<dbReference type="PROSITE" id="PS51318">
    <property type="entry name" value="TAT"/>
    <property type="match status" value="1"/>
</dbReference>
<dbReference type="Gene3D" id="3.40.190.10">
    <property type="entry name" value="Periplasmic binding protein-like II"/>
    <property type="match status" value="1"/>
</dbReference>
<comment type="caution">
    <text evidence="3">The sequence shown here is derived from an EMBL/GenBank/DDBJ whole genome shotgun (WGS) entry which is preliminary data.</text>
</comment>
<dbReference type="InterPro" id="IPR006311">
    <property type="entry name" value="TAT_signal"/>
</dbReference>
<protein>
    <submittedName>
        <fullName evidence="3">Extracellular solute-binding protein</fullName>
    </submittedName>
</protein>
<gene>
    <name evidence="3" type="ORF">OL599_16310</name>
</gene>
<dbReference type="InterPro" id="IPR019546">
    <property type="entry name" value="TAT_signal_bac_arc"/>
</dbReference>
<evidence type="ECO:0000313" key="3">
    <source>
        <dbReference type="EMBL" id="MCW3476143.1"/>
    </source>
</evidence>
<accession>A0AA41YQ03</accession>
<name>A0AA41YQ03_9PROT</name>
<proteinExistence type="inferred from homology"/>
<dbReference type="Proteomes" id="UP001165679">
    <property type="component" value="Unassembled WGS sequence"/>
</dbReference>
<comment type="subcellular location">
    <subcellularLocation>
        <location evidence="1">Periplasm</location>
    </subcellularLocation>
</comment>
<evidence type="ECO:0000256" key="2">
    <source>
        <dbReference type="ARBA" id="ARBA00008520"/>
    </source>
</evidence>
<organism evidence="3 4">
    <name type="scientific">Limobrevibacterium gyesilva</name>
    <dbReference type="NCBI Taxonomy" id="2991712"/>
    <lineage>
        <taxon>Bacteria</taxon>
        <taxon>Pseudomonadati</taxon>
        <taxon>Pseudomonadota</taxon>
        <taxon>Alphaproteobacteria</taxon>
        <taxon>Acetobacterales</taxon>
        <taxon>Acetobacteraceae</taxon>
        <taxon>Limobrevibacterium</taxon>
    </lineage>
</organism>
<dbReference type="SUPFAM" id="SSF53850">
    <property type="entry name" value="Periplasmic binding protein-like II"/>
    <property type="match status" value="1"/>
</dbReference>
<dbReference type="PANTHER" id="PTHR43649:SF12">
    <property type="entry name" value="DIACETYLCHITOBIOSE BINDING PROTEIN DASA"/>
    <property type="match status" value="1"/>
</dbReference>
<dbReference type="RefSeq" id="WP_264714897.1">
    <property type="nucleotide sequence ID" value="NZ_JAPDNT010000016.1"/>
</dbReference>
<dbReference type="NCBIfam" id="TIGR01409">
    <property type="entry name" value="TAT_signal_seq"/>
    <property type="match status" value="1"/>
</dbReference>
<dbReference type="InterPro" id="IPR050490">
    <property type="entry name" value="Bact_solute-bd_prot1"/>
</dbReference>
<dbReference type="AlphaFoldDB" id="A0AA41YQ03"/>
<dbReference type="Pfam" id="PF01547">
    <property type="entry name" value="SBP_bac_1"/>
    <property type="match status" value="1"/>
</dbReference>
<sequence>MREQPGVSHGLRRRDLLKATTAGLGLGALGGLPGPAWAAGTPWADRPASKVDRLNFVVWTYGDIYSKISRKFNDDWGIPVDSTISSFNDHPTKLMTMYAGNETIDVSQSSPFSLPNFISQGLVEPLDDLPGAKEYLADLTESARQVAVYDGKLVGLPYFSTVWVWNYYSDMMEKAKLEPFKTYDEFMEQCRKVKKDKIAEYPVAWVAGVGLEQLPGTWYQMTWNRGGVFFDKAGNHQLGPGSIARETLKWWVQTFTEQLADPESLKAQFTTSAKAFGAGKNLYRGPNHHYGLNIANDPAQSPIAGKVKVLGSPGDGRTIGDSHVYFLCTANRDKAWAWKLLQYLGGRTKDGQYSQAINLARDAMLGSGYKSVMTSNVITEGWKPWGDPQKILEIWDKATYVGEICNSIYKPWHFPWTDRLNIEVQKALTGQITADKCCDNLIAAIKEVQRG</sequence>
<dbReference type="PANTHER" id="PTHR43649">
    <property type="entry name" value="ARABINOSE-BINDING PROTEIN-RELATED"/>
    <property type="match status" value="1"/>
</dbReference>
<dbReference type="GO" id="GO:0042597">
    <property type="term" value="C:periplasmic space"/>
    <property type="evidence" value="ECO:0007669"/>
    <property type="project" value="UniProtKB-SubCell"/>
</dbReference>
<comment type="similarity">
    <text evidence="2">Belongs to the bacterial solute-binding protein 1 family.</text>
</comment>
<reference evidence="3" key="2">
    <citation type="submission" date="2022-10" db="EMBL/GenBank/DDBJ databases">
        <authorList>
            <person name="Trinh H.N."/>
        </authorList>
    </citation>
    <scope>NUCLEOTIDE SEQUENCE</scope>
    <source>
        <strain evidence="3">RN2-1</strain>
    </source>
</reference>
<keyword evidence="4" id="KW-1185">Reference proteome</keyword>
<evidence type="ECO:0000313" key="4">
    <source>
        <dbReference type="Proteomes" id="UP001165679"/>
    </source>
</evidence>
<reference evidence="3" key="1">
    <citation type="submission" date="2022-09" db="EMBL/GenBank/DDBJ databases">
        <title>Rhodovastum sp. nov. RN2-1 isolated from soil in Seongnam, South Korea.</title>
        <authorList>
            <person name="Le N.T."/>
        </authorList>
    </citation>
    <scope>NUCLEOTIDE SEQUENCE</scope>
    <source>
        <strain evidence="3">RN2-1</strain>
    </source>
</reference>
<dbReference type="EMBL" id="JAPDNT010000016">
    <property type="protein sequence ID" value="MCW3476143.1"/>
    <property type="molecule type" value="Genomic_DNA"/>
</dbReference>
<evidence type="ECO:0000256" key="1">
    <source>
        <dbReference type="ARBA" id="ARBA00004418"/>
    </source>
</evidence>